<dbReference type="Proteomes" id="UP001159042">
    <property type="component" value="Unassembled WGS sequence"/>
</dbReference>
<dbReference type="Pfam" id="PF25015">
    <property type="entry name" value="RBD_AKAP-17A"/>
    <property type="match status" value="1"/>
</dbReference>
<keyword evidence="1" id="KW-0175">Coiled coil</keyword>
<reference evidence="2 3" key="1">
    <citation type="journal article" date="2023" name="Insect Mol. Biol.">
        <title>Genome sequencing provides insights into the evolution of gene families encoding plant cell wall-degrading enzymes in longhorned beetles.</title>
        <authorList>
            <person name="Shin N.R."/>
            <person name="Okamura Y."/>
            <person name="Kirsch R."/>
            <person name="Pauchet Y."/>
        </authorList>
    </citation>
    <scope>NUCLEOTIDE SEQUENCE [LARGE SCALE GENOMIC DNA]</scope>
    <source>
        <strain evidence="2">EAD_L_NR</strain>
    </source>
</reference>
<sequence length="344" mass="41061">MSMKVNKLYTLISLALEGNCSNTSDIVPLYLPQQLYLKPVARLNISLQLPNVKKMGKSVSHWEIMEKLRELLKPEEFTVLKVTKTTIEFVRFEAEVEVKSKLKYAVSKLDNRMIKLKDFNDLMRIRAAEWKSDFPNRAMWDDFFQNNKEMDEMRPGERPDTVHLSNLPSKWFMKHQALSDEDVIPSEKIFYRTMDAFRDMKLVHKGDDNAVELNIKVTFDKSKHLSDAKIRRREIVRDRLVKKAREKEEKEKAEYEEKKRMEHVEKEREEQVKLQKEQRRKLREEKRKAKILEKLEVSGTDEINAKIAKEEKKLLKVQRRLEAIRLVEELFKRIKTQCLITRKQ</sequence>
<gene>
    <name evidence="2" type="ORF">NQ315_017317</name>
</gene>
<evidence type="ECO:0000313" key="3">
    <source>
        <dbReference type="Proteomes" id="UP001159042"/>
    </source>
</evidence>
<dbReference type="PANTHER" id="PTHR12484:SF4">
    <property type="entry name" value="A-KINASE ANCHOR PROTEIN 17A"/>
    <property type="match status" value="1"/>
</dbReference>
<feature type="coiled-coil region" evidence="1">
    <location>
        <begin position="238"/>
        <end position="327"/>
    </location>
</feature>
<protein>
    <recommendedName>
        <fullName evidence="4">A-kinase anchor protein 17A</fullName>
    </recommendedName>
</protein>
<name>A0AAV8VDE2_9CUCU</name>
<dbReference type="PANTHER" id="PTHR12484">
    <property type="entry name" value="B-LYMPHOCYTE ANTIGEN-RELATED"/>
    <property type="match status" value="1"/>
</dbReference>
<dbReference type="AlphaFoldDB" id="A0AAV8VDE2"/>
<accession>A0AAV8VDE2</accession>
<dbReference type="InterPro" id="IPR056852">
    <property type="entry name" value="AK17A/B"/>
</dbReference>
<comment type="caution">
    <text evidence="2">The sequence shown here is derived from an EMBL/GenBank/DDBJ whole genome shotgun (WGS) entry which is preliminary data.</text>
</comment>
<dbReference type="EMBL" id="JANEYG010000134">
    <property type="protein sequence ID" value="KAJ8912284.1"/>
    <property type="molecule type" value="Genomic_DNA"/>
</dbReference>
<evidence type="ECO:0000313" key="2">
    <source>
        <dbReference type="EMBL" id="KAJ8912284.1"/>
    </source>
</evidence>
<proteinExistence type="predicted"/>
<keyword evidence="3" id="KW-1185">Reference proteome</keyword>
<evidence type="ECO:0000256" key="1">
    <source>
        <dbReference type="SAM" id="Coils"/>
    </source>
</evidence>
<evidence type="ECO:0008006" key="4">
    <source>
        <dbReference type="Google" id="ProtNLM"/>
    </source>
</evidence>
<organism evidence="2 3">
    <name type="scientific">Exocentrus adspersus</name>
    <dbReference type="NCBI Taxonomy" id="1586481"/>
    <lineage>
        <taxon>Eukaryota</taxon>
        <taxon>Metazoa</taxon>
        <taxon>Ecdysozoa</taxon>
        <taxon>Arthropoda</taxon>
        <taxon>Hexapoda</taxon>
        <taxon>Insecta</taxon>
        <taxon>Pterygota</taxon>
        <taxon>Neoptera</taxon>
        <taxon>Endopterygota</taxon>
        <taxon>Coleoptera</taxon>
        <taxon>Polyphaga</taxon>
        <taxon>Cucujiformia</taxon>
        <taxon>Chrysomeloidea</taxon>
        <taxon>Cerambycidae</taxon>
        <taxon>Lamiinae</taxon>
        <taxon>Acanthocinini</taxon>
        <taxon>Exocentrus</taxon>
    </lineage>
</organism>